<dbReference type="Proteomes" id="UP001321542">
    <property type="component" value="Chromosome"/>
</dbReference>
<name>A0ABN5VIL9_9ACTN</name>
<proteinExistence type="predicted"/>
<protein>
    <submittedName>
        <fullName evidence="2">Uncharacterized protein</fullName>
    </submittedName>
</protein>
<feature type="region of interest" description="Disordered" evidence="1">
    <location>
        <begin position="1"/>
        <end position="23"/>
    </location>
</feature>
<sequence>MLFRCATADERHDASEGGSQQSENYGYSECYGTRWSEERVVLHGRLRSIAAPPPPAGPS</sequence>
<dbReference type="EMBL" id="AP018448">
    <property type="protein sequence ID" value="BBC33164.1"/>
    <property type="molecule type" value="Genomic_DNA"/>
</dbReference>
<evidence type="ECO:0000313" key="3">
    <source>
        <dbReference type="Proteomes" id="UP001321542"/>
    </source>
</evidence>
<reference evidence="2 3" key="2">
    <citation type="journal article" date="2023" name="ChemBioChem">
        <title>Acyltransferase Domain Exchange between Two Independent Type I Polyketide Synthases in the Same Producer Strain of Macrolide Antibiotics.</title>
        <authorList>
            <person name="Kudo F."/>
            <person name="Kishikawa K."/>
            <person name="Tsuboi K."/>
            <person name="Kido T."/>
            <person name="Usui T."/>
            <person name="Hashimoto J."/>
            <person name="Shin-Ya K."/>
            <person name="Miyanaga A."/>
            <person name="Eguchi T."/>
        </authorList>
    </citation>
    <scope>NUCLEOTIDE SEQUENCE [LARGE SCALE GENOMIC DNA]</scope>
    <source>
        <strain evidence="2 3">A-8890</strain>
    </source>
</reference>
<evidence type="ECO:0000313" key="2">
    <source>
        <dbReference type="EMBL" id="BBC33164.1"/>
    </source>
</evidence>
<organism evidence="2 3">
    <name type="scientific">Streptomyces graminofaciens</name>
    <dbReference type="NCBI Taxonomy" id="68212"/>
    <lineage>
        <taxon>Bacteria</taxon>
        <taxon>Bacillati</taxon>
        <taxon>Actinomycetota</taxon>
        <taxon>Actinomycetes</taxon>
        <taxon>Kitasatosporales</taxon>
        <taxon>Streptomycetaceae</taxon>
        <taxon>Streptomyces</taxon>
    </lineage>
</organism>
<evidence type="ECO:0000256" key="1">
    <source>
        <dbReference type="SAM" id="MobiDB-lite"/>
    </source>
</evidence>
<keyword evidence="3" id="KW-1185">Reference proteome</keyword>
<accession>A0ABN5VIL9</accession>
<reference evidence="2 3" key="1">
    <citation type="journal article" date="2010" name="ChemBioChem">
        <title>Cloning and characterization of the biosynthetic gene cluster of 16-membered macrolide antibiotic FD-891: involvement of a dual functional cytochrome P450 monooxygenase catalyzing epoxidation and hydroxylation.</title>
        <authorList>
            <person name="Kudo F."/>
            <person name="Motegi A."/>
            <person name="Mizoue K."/>
            <person name="Eguchi T."/>
        </authorList>
    </citation>
    <scope>NUCLEOTIDE SEQUENCE [LARGE SCALE GENOMIC DNA]</scope>
    <source>
        <strain evidence="2 3">A-8890</strain>
    </source>
</reference>
<gene>
    <name evidence="2" type="ORF">SGFS_044580</name>
</gene>